<dbReference type="Proteomes" id="UP000324222">
    <property type="component" value="Unassembled WGS sequence"/>
</dbReference>
<accession>A0A5B7CR07</accession>
<evidence type="ECO:0000313" key="2">
    <source>
        <dbReference type="Proteomes" id="UP000324222"/>
    </source>
</evidence>
<comment type="caution">
    <text evidence="1">The sequence shown here is derived from an EMBL/GenBank/DDBJ whole genome shotgun (WGS) entry which is preliminary data.</text>
</comment>
<sequence>MQIIPDKTQETDLFEQSPYQSNTLKSLSKSHLISQDGSTPSLEAEAHHTLIQEHNTFLLVRTQLAGQL</sequence>
<dbReference type="EMBL" id="VSRR010000144">
    <property type="protein sequence ID" value="MPC11094.1"/>
    <property type="molecule type" value="Genomic_DNA"/>
</dbReference>
<evidence type="ECO:0000313" key="1">
    <source>
        <dbReference type="EMBL" id="MPC11094.1"/>
    </source>
</evidence>
<organism evidence="1 2">
    <name type="scientific">Portunus trituberculatus</name>
    <name type="common">Swimming crab</name>
    <name type="synonym">Neptunus trituberculatus</name>
    <dbReference type="NCBI Taxonomy" id="210409"/>
    <lineage>
        <taxon>Eukaryota</taxon>
        <taxon>Metazoa</taxon>
        <taxon>Ecdysozoa</taxon>
        <taxon>Arthropoda</taxon>
        <taxon>Crustacea</taxon>
        <taxon>Multicrustacea</taxon>
        <taxon>Malacostraca</taxon>
        <taxon>Eumalacostraca</taxon>
        <taxon>Eucarida</taxon>
        <taxon>Decapoda</taxon>
        <taxon>Pleocyemata</taxon>
        <taxon>Brachyura</taxon>
        <taxon>Eubrachyura</taxon>
        <taxon>Portunoidea</taxon>
        <taxon>Portunidae</taxon>
        <taxon>Portuninae</taxon>
        <taxon>Portunus</taxon>
    </lineage>
</organism>
<dbReference type="AlphaFoldDB" id="A0A5B7CR07"/>
<keyword evidence="2" id="KW-1185">Reference proteome</keyword>
<proteinExistence type="predicted"/>
<protein>
    <submittedName>
        <fullName evidence="1">Uncharacterized protein</fullName>
    </submittedName>
</protein>
<reference evidence="1 2" key="1">
    <citation type="submission" date="2019-05" db="EMBL/GenBank/DDBJ databases">
        <title>Another draft genome of Portunus trituberculatus and its Hox gene families provides insights of decapod evolution.</title>
        <authorList>
            <person name="Jeong J.-H."/>
            <person name="Song I."/>
            <person name="Kim S."/>
            <person name="Choi T."/>
            <person name="Kim D."/>
            <person name="Ryu S."/>
            <person name="Kim W."/>
        </authorList>
    </citation>
    <scope>NUCLEOTIDE SEQUENCE [LARGE SCALE GENOMIC DNA]</scope>
    <source>
        <tissue evidence="1">Muscle</tissue>
    </source>
</reference>
<gene>
    <name evidence="1" type="ORF">E2C01_003747</name>
</gene>
<name>A0A5B7CR07_PORTR</name>